<sequence>MKDQVSIELLDSNFDQTLADYFSNLEQFWLNAKDQDFDLDTCMELCDHVALLNEELTAQNSEEKTEIARTELEFEHVQKLDTATPEM</sequence>
<dbReference type="AlphaFoldDB" id="A0A1G4KMT4"/>
<protein>
    <submittedName>
        <fullName evidence="1">LANO_0H15962g1_1</fullName>
    </submittedName>
</protein>
<name>A0A1G4KMT4_9SACH</name>
<proteinExistence type="predicted"/>
<evidence type="ECO:0000313" key="2">
    <source>
        <dbReference type="Proteomes" id="UP000189911"/>
    </source>
</evidence>
<reference evidence="2" key="1">
    <citation type="submission" date="2016-03" db="EMBL/GenBank/DDBJ databases">
        <authorList>
            <person name="Devillers Hugo."/>
        </authorList>
    </citation>
    <scope>NUCLEOTIDE SEQUENCE [LARGE SCALE GENOMIC DNA]</scope>
</reference>
<evidence type="ECO:0000313" key="1">
    <source>
        <dbReference type="EMBL" id="SCV05823.1"/>
    </source>
</evidence>
<keyword evidence="2" id="KW-1185">Reference proteome</keyword>
<accession>A0A1G4KMT4</accession>
<organism evidence="1 2">
    <name type="scientific">Lachancea nothofagi CBS 11611</name>
    <dbReference type="NCBI Taxonomy" id="1266666"/>
    <lineage>
        <taxon>Eukaryota</taxon>
        <taxon>Fungi</taxon>
        <taxon>Dikarya</taxon>
        <taxon>Ascomycota</taxon>
        <taxon>Saccharomycotina</taxon>
        <taxon>Saccharomycetes</taxon>
        <taxon>Saccharomycetales</taxon>
        <taxon>Saccharomycetaceae</taxon>
        <taxon>Lachancea</taxon>
    </lineage>
</organism>
<dbReference type="Proteomes" id="UP000189911">
    <property type="component" value="Chromosome H"/>
</dbReference>
<dbReference type="OrthoDB" id="4053718at2759"/>
<dbReference type="EMBL" id="LT598447">
    <property type="protein sequence ID" value="SCV05823.1"/>
    <property type="molecule type" value="Genomic_DNA"/>
</dbReference>
<gene>
    <name evidence="1" type="ORF">LANO_0H15962G</name>
</gene>